<dbReference type="Gene3D" id="1.25.40.10">
    <property type="entry name" value="Tetratricopeptide repeat domain"/>
    <property type="match status" value="1"/>
</dbReference>
<organism evidence="1 2">
    <name type="scientific">Prymnesium parvum</name>
    <name type="common">Toxic golden alga</name>
    <dbReference type="NCBI Taxonomy" id="97485"/>
    <lineage>
        <taxon>Eukaryota</taxon>
        <taxon>Haptista</taxon>
        <taxon>Haptophyta</taxon>
        <taxon>Prymnesiophyceae</taxon>
        <taxon>Prymnesiales</taxon>
        <taxon>Prymnesiaceae</taxon>
        <taxon>Prymnesium</taxon>
    </lineage>
</organism>
<protein>
    <recommendedName>
        <fullName evidence="3">KIF-binding protein</fullName>
    </recommendedName>
</protein>
<proteinExistence type="predicted"/>
<dbReference type="EMBL" id="JBGBPQ010000002">
    <property type="protein sequence ID" value="KAL1528088.1"/>
    <property type="molecule type" value="Genomic_DNA"/>
</dbReference>
<reference evidence="1 2" key="1">
    <citation type="journal article" date="2024" name="Science">
        <title>Giant polyketide synthase enzymes in the biosynthesis of giant marine polyether toxins.</title>
        <authorList>
            <person name="Fallon T.R."/>
            <person name="Shende V.V."/>
            <person name="Wierzbicki I.H."/>
            <person name="Pendleton A.L."/>
            <person name="Watervoot N.F."/>
            <person name="Auber R.P."/>
            <person name="Gonzalez D.J."/>
            <person name="Wisecaver J.H."/>
            <person name="Moore B.S."/>
        </authorList>
    </citation>
    <scope>NUCLEOTIDE SEQUENCE [LARGE SCALE GENOMIC DNA]</scope>
    <source>
        <strain evidence="1 2">12B1</strain>
    </source>
</reference>
<comment type="caution">
    <text evidence="1">The sequence shown here is derived from an EMBL/GenBank/DDBJ whole genome shotgun (WGS) entry which is preliminary data.</text>
</comment>
<evidence type="ECO:0000313" key="2">
    <source>
        <dbReference type="Proteomes" id="UP001515480"/>
    </source>
</evidence>
<dbReference type="SUPFAM" id="SSF48452">
    <property type="entry name" value="TPR-like"/>
    <property type="match status" value="1"/>
</dbReference>
<dbReference type="InterPro" id="IPR011990">
    <property type="entry name" value="TPR-like_helical_dom_sf"/>
</dbReference>
<evidence type="ECO:0000313" key="1">
    <source>
        <dbReference type="EMBL" id="KAL1528088.1"/>
    </source>
</evidence>
<dbReference type="AlphaFoldDB" id="A0AB34K467"/>
<keyword evidence="2" id="KW-1185">Reference proteome</keyword>
<accession>A0AB34K467</accession>
<gene>
    <name evidence="1" type="ORF">AB1Y20_009454</name>
</gene>
<name>A0AB34K467_PRYPA</name>
<evidence type="ECO:0008006" key="3">
    <source>
        <dbReference type="Google" id="ProtNLM"/>
    </source>
</evidence>
<sequence>MSASSVPADAAGLGDTERISTMLREFIEYFKSDAGKGEIIQAKSALPEEGQACYKASDYDTAAEKFTKQLAAVLVSSPIDHETEASLYANIGSCMHMLDELEISKKYYTKAIETFENHCSTSRLTWLLYGDINQRRIDYIKGRIGSLAMGKKPDKSKYLDGYGKEQQWSAYELGPEGQEFGYMDYVNPLSWYKYYTAVPSEDGTTEGNQAMTSA</sequence>
<dbReference type="Proteomes" id="UP001515480">
    <property type="component" value="Unassembled WGS sequence"/>
</dbReference>